<gene>
    <name evidence="2" type="ORF">PENANT_c249G05213</name>
</gene>
<protein>
    <submittedName>
        <fullName evidence="2">Uncharacterized protein</fullName>
    </submittedName>
</protein>
<dbReference type="EMBL" id="MDYN01000249">
    <property type="protein sequence ID" value="OQD72517.1"/>
    <property type="molecule type" value="Genomic_DNA"/>
</dbReference>
<keyword evidence="3" id="KW-1185">Reference proteome</keyword>
<dbReference type="AlphaFoldDB" id="A0A1V6P6W5"/>
<feature type="compositionally biased region" description="Basic residues" evidence="1">
    <location>
        <begin position="40"/>
        <end position="50"/>
    </location>
</feature>
<proteinExistence type="predicted"/>
<evidence type="ECO:0000313" key="3">
    <source>
        <dbReference type="Proteomes" id="UP000191672"/>
    </source>
</evidence>
<reference evidence="3" key="1">
    <citation type="journal article" date="2017" name="Nat. Microbiol.">
        <title>Global analysis of biosynthetic gene clusters reveals vast potential of secondary metabolite production in Penicillium species.</title>
        <authorList>
            <person name="Nielsen J.C."/>
            <person name="Grijseels S."/>
            <person name="Prigent S."/>
            <person name="Ji B."/>
            <person name="Dainat J."/>
            <person name="Nielsen K.F."/>
            <person name="Frisvad J.C."/>
            <person name="Workman M."/>
            <person name="Nielsen J."/>
        </authorList>
    </citation>
    <scope>NUCLEOTIDE SEQUENCE [LARGE SCALE GENOMIC DNA]</scope>
    <source>
        <strain evidence="3">IBT 31811</strain>
    </source>
</reference>
<organism evidence="2 3">
    <name type="scientific">Penicillium antarcticum</name>
    <dbReference type="NCBI Taxonomy" id="416450"/>
    <lineage>
        <taxon>Eukaryota</taxon>
        <taxon>Fungi</taxon>
        <taxon>Dikarya</taxon>
        <taxon>Ascomycota</taxon>
        <taxon>Pezizomycotina</taxon>
        <taxon>Eurotiomycetes</taxon>
        <taxon>Eurotiomycetidae</taxon>
        <taxon>Eurotiales</taxon>
        <taxon>Aspergillaceae</taxon>
        <taxon>Penicillium</taxon>
    </lineage>
</organism>
<comment type="caution">
    <text evidence="2">The sequence shown here is derived from an EMBL/GenBank/DDBJ whole genome shotgun (WGS) entry which is preliminary data.</text>
</comment>
<dbReference type="Proteomes" id="UP000191672">
    <property type="component" value="Unassembled WGS sequence"/>
</dbReference>
<name>A0A1V6P6W5_9EURO</name>
<feature type="compositionally biased region" description="Polar residues" evidence="1">
    <location>
        <begin position="1"/>
        <end position="12"/>
    </location>
</feature>
<accession>A0A1V6P6W5</accession>
<feature type="region of interest" description="Disordered" evidence="1">
    <location>
        <begin position="1"/>
        <end position="50"/>
    </location>
</feature>
<evidence type="ECO:0000313" key="2">
    <source>
        <dbReference type="EMBL" id="OQD72517.1"/>
    </source>
</evidence>
<sequence length="50" mass="5993">QYTDKGVYSSNFPDELFELNDYRPPQATDQESNRKALFTLRRRSIKKPRD</sequence>
<feature type="non-terminal residue" evidence="2">
    <location>
        <position position="1"/>
    </location>
</feature>
<evidence type="ECO:0000256" key="1">
    <source>
        <dbReference type="SAM" id="MobiDB-lite"/>
    </source>
</evidence>